<feature type="domain" description="Helicase-associated" evidence="1">
    <location>
        <begin position="112"/>
        <end position="176"/>
    </location>
</feature>
<dbReference type="PANTHER" id="PTHR33418">
    <property type="entry name" value="HELICASE-ASSOCIATED"/>
    <property type="match status" value="1"/>
</dbReference>
<dbReference type="Gene3D" id="6.10.140.530">
    <property type="match status" value="7"/>
</dbReference>
<proteinExistence type="predicted"/>
<gene>
    <name evidence="2" type="ORF">DBRI00130_LOCUS1391</name>
</gene>
<reference evidence="2" key="1">
    <citation type="submission" date="2021-01" db="EMBL/GenBank/DDBJ databases">
        <authorList>
            <person name="Corre E."/>
            <person name="Pelletier E."/>
            <person name="Niang G."/>
            <person name="Scheremetjew M."/>
            <person name="Finn R."/>
            <person name="Kale V."/>
            <person name="Holt S."/>
            <person name="Cochrane G."/>
            <person name="Meng A."/>
            <person name="Brown T."/>
            <person name="Cohen L."/>
        </authorList>
    </citation>
    <scope>NUCLEOTIDE SEQUENCE</scope>
    <source>
        <strain evidence="2">GSO104</strain>
    </source>
</reference>
<evidence type="ECO:0000313" key="2">
    <source>
        <dbReference type="EMBL" id="CAE4580656.1"/>
    </source>
</evidence>
<name>A0A7S4QDV9_9STRA</name>
<dbReference type="PANTHER" id="PTHR33418:SF1">
    <property type="entry name" value="HELICASE-ASSOCIATED DOMAIN-CONTAINING PROTEIN"/>
    <property type="match status" value="1"/>
</dbReference>
<feature type="domain" description="Helicase-associated" evidence="1">
    <location>
        <begin position="41"/>
        <end position="104"/>
    </location>
</feature>
<organism evidence="2">
    <name type="scientific">Ditylum brightwellii</name>
    <dbReference type="NCBI Taxonomy" id="49249"/>
    <lineage>
        <taxon>Eukaryota</taxon>
        <taxon>Sar</taxon>
        <taxon>Stramenopiles</taxon>
        <taxon>Ochrophyta</taxon>
        <taxon>Bacillariophyta</taxon>
        <taxon>Mediophyceae</taxon>
        <taxon>Lithodesmiophycidae</taxon>
        <taxon>Lithodesmiales</taxon>
        <taxon>Lithodesmiaceae</taxon>
        <taxon>Ditylum</taxon>
    </lineage>
</organism>
<dbReference type="Pfam" id="PF03457">
    <property type="entry name" value="HA"/>
    <property type="match status" value="7"/>
</dbReference>
<protein>
    <recommendedName>
        <fullName evidence="1">Helicase-associated domain-containing protein</fullName>
    </recommendedName>
</protein>
<feature type="domain" description="Helicase-associated" evidence="1">
    <location>
        <begin position="405"/>
        <end position="468"/>
    </location>
</feature>
<feature type="domain" description="Helicase-associated" evidence="1">
    <location>
        <begin position="185"/>
        <end position="247"/>
    </location>
</feature>
<dbReference type="InterPro" id="IPR005114">
    <property type="entry name" value="Helicase_assoc"/>
</dbReference>
<dbReference type="EMBL" id="HBNS01001732">
    <property type="protein sequence ID" value="CAE4580656.1"/>
    <property type="molecule type" value="Transcribed_RNA"/>
</dbReference>
<feature type="domain" description="Helicase-associated" evidence="1">
    <location>
        <begin position="258"/>
        <end position="322"/>
    </location>
</feature>
<feature type="domain" description="Helicase-associated" evidence="1">
    <location>
        <begin position="475"/>
        <end position="538"/>
    </location>
</feature>
<dbReference type="AlphaFoldDB" id="A0A7S4QDV9"/>
<sequence length="552" mass="65427">MLPSSTLISVANSCAIRESRREMLVLEAKGVSTAKEVGKYAKWEERFDELKRYKRANKNTNVPITQGPLGRWVSVQRREYRKLKRGEKSSMENKRIRALEGIGFKWRVSAKKVSWEVRFRELIKYHKEHGHTNVPQTQGPLGHWVNNQRTAYKKFQLGESSSLTDTRVEAMESLRFEWRLRNEQLTWEEQFKKLRRYFRNHGKQELPPSNGSLGVWLAHQRREYGKFTKGEKSNITKERIKALNKLNPNWRSYVRNEELTWNSRLGELRQFQKEHKHCNVPQSFGPLGSWVINQRVDYRKFKRGEKSSMSQERINTLEELGFEWFVSTQPMAWRLQYNNLLEYKEENGNTNVPRTYGPLGTWVSAQRKEFHKFQAKQPSLMTQERMDALNVVGFEWRLRKETKKVPWDARLQELREFYEQHGHSNVPSSLKSLFKWTTRQRSEYKKFCAGKKSDITKERIKSLEKLDFYWSLSQLAWEGQADELRKFQEEHGHCNVSCHAGKLGTWVFNQRKEYRKFIAGEASSMTEERKTVLDEIGFQWDAPPRGRSSKSA</sequence>
<accession>A0A7S4QDV9</accession>
<feature type="domain" description="Helicase-associated" evidence="1">
    <location>
        <begin position="332"/>
        <end position="394"/>
    </location>
</feature>
<evidence type="ECO:0000259" key="1">
    <source>
        <dbReference type="Pfam" id="PF03457"/>
    </source>
</evidence>